<reference evidence="1 2" key="1">
    <citation type="journal article" date="2022" name="New Phytol.">
        <title>Ecological generalism drives hyperdiversity of secondary metabolite gene clusters in xylarialean endophytes.</title>
        <authorList>
            <person name="Franco M.E.E."/>
            <person name="Wisecaver J.H."/>
            <person name="Arnold A.E."/>
            <person name="Ju Y.M."/>
            <person name="Slot J.C."/>
            <person name="Ahrendt S."/>
            <person name="Moore L.P."/>
            <person name="Eastman K.E."/>
            <person name="Scott K."/>
            <person name="Konkel Z."/>
            <person name="Mondo S.J."/>
            <person name="Kuo A."/>
            <person name="Hayes R.D."/>
            <person name="Haridas S."/>
            <person name="Andreopoulos B."/>
            <person name="Riley R."/>
            <person name="LaButti K."/>
            <person name="Pangilinan J."/>
            <person name="Lipzen A."/>
            <person name="Amirebrahimi M."/>
            <person name="Yan J."/>
            <person name="Adam C."/>
            <person name="Keymanesh K."/>
            <person name="Ng V."/>
            <person name="Louie K."/>
            <person name="Northen T."/>
            <person name="Drula E."/>
            <person name="Henrissat B."/>
            <person name="Hsieh H.M."/>
            <person name="Youens-Clark K."/>
            <person name="Lutzoni F."/>
            <person name="Miadlikowska J."/>
            <person name="Eastwood D.C."/>
            <person name="Hamelin R.C."/>
            <person name="Grigoriev I.V."/>
            <person name="U'Ren J.M."/>
        </authorList>
    </citation>
    <scope>NUCLEOTIDE SEQUENCE [LARGE SCALE GENOMIC DNA]</scope>
    <source>
        <strain evidence="1 2">CBS 119005</strain>
    </source>
</reference>
<organism evidence="1 2">
    <name type="scientific">Hypoxylon rubiginosum</name>
    <dbReference type="NCBI Taxonomy" id="110542"/>
    <lineage>
        <taxon>Eukaryota</taxon>
        <taxon>Fungi</taxon>
        <taxon>Dikarya</taxon>
        <taxon>Ascomycota</taxon>
        <taxon>Pezizomycotina</taxon>
        <taxon>Sordariomycetes</taxon>
        <taxon>Xylariomycetidae</taxon>
        <taxon>Xylariales</taxon>
        <taxon>Hypoxylaceae</taxon>
        <taxon>Hypoxylon</taxon>
    </lineage>
</organism>
<proteinExistence type="predicted"/>
<protein>
    <submittedName>
        <fullName evidence="1">Uncharacterized protein</fullName>
    </submittedName>
</protein>
<dbReference type="EMBL" id="MU393472">
    <property type="protein sequence ID" value="KAI4865456.1"/>
    <property type="molecule type" value="Genomic_DNA"/>
</dbReference>
<accession>A0ACB9Z1P9</accession>
<sequence length="359" mass="41342">MEESIYVIAPHARMTLWGDQPLKDRLFGGFNLPLVELLATPVRPQDLQFVQTPPRQRRQSNDAPTFCDLPIEIHLLIFDQFEFIEDVVRLGLASQYFWTLARSRLHDYHMSFLGPWAGKNIVCVGARVKPDDYPPGLFSAEELDILRPLRANVLLRDGSYEVVHRDQPFALSHFAEPYISQVGRDVLISHEEWKRRVIFNRKSRHASRNSEFVPRKWDIESTYYPRDQPWILRNLTTKEFVRAEAIAMKPEYINGPNISIVGFGEVVLARTCWSSSPSNVLINNTTGPPRGAWAGHRLDITTLANHESGVDTVGWSDVSDEVAKEMAEIWREEFKVDIREDLADWNSRRLNAIHHPIPP</sequence>
<evidence type="ECO:0000313" key="1">
    <source>
        <dbReference type="EMBL" id="KAI4865456.1"/>
    </source>
</evidence>
<gene>
    <name evidence="1" type="ORF">F4820DRAFT_420479</name>
</gene>
<comment type="caution">
    <text evidence="1">The sequence shown here is derived from an EMBL/GenBank/DDBJ whole genome shotgun (WGS) entry which is preliminary data.</text>
</comment>
<dbReference type="Proteomes" id="UP001497700">
    <property type="component" value="Unassembled WGS sequence"/>
</dbReference>
<evidence type="ECO:0000313" key="2">
    <source>
        <dbReference type="Proteomes" id="UP001497700"/>
    </source>
</evidence>
<keyword evidence="2" id="KW-1185">Reference proteome</keyword>
<name>A0ACB9Z1P9_9PEZI</name>